<dbReference type="PRINTS" id="PR00336">
    <property type="entry name" value="LYSASSOCTDMP"/>
</dbReference>
<keyword evidence="6 8" id="KW-0472">Membrane</keyword>
<evidence type="ECO:0000256" key="9">
    <source>
        <dbReference type="SAM" id="Phobius"/>
    </source>
</evidence>
<evidence type="ECO:0000256" key="4">
    <source>
        <dbReference type="ARBA" id="ARBA00022753"/>
    </source>
</evidence>
<dbReference type="Gene3D" id="2.40.160.110">
    <property type="match status" value="1"/>
</dbReference>
<dbReference type="CDD" id="cd12087">
    <property type="entry name" value="TM_EGFR-like"/>
    <property type="match status" value="1"/>
</dbReference>
<evidence type="ECO:0000259" key="10">
    <source>
        <dbReference type="Pfam" id="PF01299"/>
    </source>
</evidence>
<reference evidence="12 13" key="1">
    <citation type="submission" date="2024-02" db="EMBL/GenBank/DDBJ databases">
        <authorList>
            <person name="Daric V."/>
            <person name="Darras S."/>
        </authorList>
    </citation>
    <scope>NUCLEOTIDE SEQUENCE [LARGE SCALE GENOMIC DNA]</scope>
</reference>
<keyword evidence="2 8" id="KW-0812">Transmembrane</keyword>
<proteinExistence type="inferred from homology"/>
<feature type="disulfide bond" evidence="8">
    <location>
        <begin position="52"/>
        <end position="89"/>
    </location>
</feature>
<sequence>MDGKNMFTFMFGEDNKNSSYYLETVTAALNGETHAVANLTTGKATMKASYKCESGIDIALSKNVTMHTMHVQFQAYQLDQDKFGTAVSCADLSPIIPIVVGSVLAALVLIVIIAYLIGRRRSRSGYEEI</sequence>
<dbReference type="EMBL" id="CAWYQH010000174">
    <property type="protein sequence ID" value="CAK8698235.1"/>
    <property type="molecule type" value="Genomic_DNA"/>
</dbReference>
<evidence type="ECO:0000256" key="5">
    <source>
        <dbReference type="ARBA" id="ARBA00022989"/>
    </source>
</evidence>
<comment type="subcellular location">
    <subcellularLocation>
        <location evidence="1">Endosome membrane</location>
        <topology evidence="1">Single-pass type I membrane protein</topology>
    </subcellularLocation>
    <subcellularLocation>
        <location evidence="8">Lysosome membrane</location>
        <topology evidence="8">Single-pass type I membrane protein</topology>
    </subcellularLocation>
</comment>
<dbReference type="PANTHER" id="PTHR11506">
    <property type="entry name" value="LYSOSOME-ASSOCIATED MEMBRANE GLYCOPROTEIN"/>
    <property type="match status" value="1"/>
</dbReference>
<dbReference type="Pfam" id="PF01299">
    <property type="entry name" value="Lamp2-like_luminal"/>
    <property type="match status" value="1"/>
</dbReference>
<feature type="transmembrane region" description="Helical" evidence="9">
    <location>
        <begin position="95"/>
        <end position="117"/>
    </location>
</feature>
<protein>
    <recommendedName>
        <fullName evidence="14">Lysosome-associated membrane glycoprotein 1</fullName>
    </recommendedName>
</protein>
<evidence type="ECO:0008006" key="14">
    <source>
        <dbReference type="Google" id="ProtNLM"/>
    </source>
</evidence>
<evidence type="ECO:0000259" key="11">
    <source>
        <dbReference type="Pfam" id="PF21222"/>
    </source>
</evidence>
<comment type="caution">
    <text evidence="12">The sequence shown here is derived from an EMBL/GenBank/DDBJ whole genome shotgun (WGS) entry which is preliminary data.</text>
</comment>
<dbReference type="Pfam" id="PF21222">
    <property type="entry name" value="Lamp2_2nd"/>
    <property type="match status" value="1"/>
</dbReference>
<dbReference type="InterPro" id="IPR048528">
    <property type="entry name" value="Lamp2-like_luminal"/>
</dbReference>
<evidence type="ECO:0000256" key="7">
    <source>
        <dbReference type="ARBA" id="ARBA00023180"/>
    </source>
</evidence>
<keyword evidence="5 9" id="KW-1133">Transmembrane helix</keyword>
<evidence type="ECO:0000313" key="13">
    <source>
        <dbReference type="Proteomes" id="UP001642483"/>
    </source>
</evidence>
<dbReference type="Proteomes" id="UP001642483">
    <property type="component" value="Unassembled WGS sequence"/>
</dbReference>
<feature type="domain" description="Lysosome-associated membrane glycoprotein 2-like luminal" evidence="10">
    <location>
        <begin position="6"/>
        <end position="78"/>
    </location>
</feature>
<evidence type="ECO:0000256" key="8">
    <source>
        <dbReference type="PROSITE-ProRule" id="PRU00740"/>
    </source>
</evidence>
<dbReference type="InterPro" id="IPR002000">
    <property type="entry name" value="Lysosome-assoc_membr_glycop"/>
</dbReference>
<evidence type="ECO:0000256" key="1">
    <source>
        <dbReference type="ARBA" id="ARBA00004530"/>
    </source>
</evidence>
<keyword evidence="8" id="KW-0458">Lysosome</keyword>
<keyword evidence="8" id="KW-1015">Disulfide bond</keyword>
<comment type="caution">
    <text evidence="8">Lacks conserved residue(s) required for the propagation of feature annotation.</text>
</comment>
<keyword evidence="13" id="KW-1185">Reference proteome</keyword>
<dbReference type="PROSITE" id="PS51407">
    <property type="entry name" value="LAMP_3"/>
    <property type="match status" value="1"/>
</dbReference>
<keyword evidence="4" id="KW-0967">Endosome</keyword>
<comment type="similarity">
    <text evidence="8">Belongs to the LAMP family.</text>
</comment>
<evidence type="ECO:0000256" key="6">
    <source>
        <dbReference type="ARBA" id="ARBA00023136"/>
    </source>
</evidence>
<name>A0ABP0H6T3_CLALP</name>
<gene>
    <name evidence="12" type="ORF">CVLEPA_LOCUS31694</name>
</gene>
<evidence type="ECO:0000256" key="3">
    <source>
        <dbReference type="ARBA" id="ARBA00022729"/>
    </source>
</evidence>
<evidence type="ECO:0000256" key="2">
    <source>
        <dbReference type="ARBA" id="ARBA00022692"/>
    </source>
</evidence>
<organism evidence="12 13">
    <name type="scientific">Clavelina lepadiformis</name>
    <name type="common">Light-bulb sea squirt</name>
    <name type="synonym">Ascidia lepadiformis</name>
    <dbReference type="NCBI Taxonomy" id="159417"/>
    <lineage>
        <taxon>Eukaryota</taxon>
        <taxon>Metazoa</taxon>
        <taxon>Chordata</taxon>
        <taxon>Tunicata</taxon>
        <taxon>Ascidiacea</taxon>
        <taxon>Aplousobranchia</taxon>
        <taxon>Clavelinidae</taxon>
        <taxon>Clavelina</taxon>
    </lineage>
</organism>
<dbReference type="InterPro" id="IPR048524">
    <property type="entry name" value="Lamp2-like_TM"/>
</dbReference>
<dbReference type="PANTHER" id="PTHR11506:SF41">
    <property type="entry name" value="LYSOSOME-ASSOCIATED MEMBRANE GLYCOPROTEIN 1-LIKE"/>
    <property type="match status" value="1"/>
</dbReference>
<feature type="domain" description="Lysosome-associated membrane glycoprotein 2-like transmembrane" evidence="11">
    <location>
        <begin position="96"/>
        <end position="126"/>
    </location>
</feature>
<accession>A0ABP0H6T3</accession>
<keyword evidence="7" id="KW-0325">Glycoprotein</keyword>
<evidence type="ECO:0000313" key="12">
    <source>
        <dbReference type="EMBL" id="CAK8698235.1"/>
    </source>
</evidence>
<keyword evidence="3" id="KW-0732">Signal</keyword>